<feature type="domain" description="Response regulatory" evidence="5">
    <location>
        <begin position="4"/>
        <end position="116"/>
    </location>
</feature>
<dbReference type="AlphaFoldDB" id="A0A941AUW0"/>
<evidence type="ECO:0000256" key="2">
    <source>
        <dbReference type="ARBA" id="ARBA00023012"/>
    </source>
</evidence>
<dbReference type="RefSeq" id="WP_210537511.1">
    <property type="nucleotide sequence ID" value="NZ_JAGKTC010000003.1"/>
</dbReference>
<dbReference type="PANTHER" id="PTHR44591:SF21">
    <property type="entry name" value="TWO-COMPONENT RESPONSE REGULATOR"/>
    <property type="match status" value="1"/>
</dbReference>
<dbReference type="Gene3D" id="3.40.50.2300">
    <property type="match status" value="1"/>
</dbReference>
<keyword evidence="2" id="KW-0902">Two-component regulatory system</keyword>
<organism evidence="7 8">
    <name type="scientific">Pseudoxanthomonas helianthi</name>
    <dbReference type="NCBI Taxonomy" id="1453541"/>
    <lineage>
        <taxon>Bacteria</taxon>
        <taxon>Pseudomonadati</taxon>
        <taxon>Pseudomonadota</taxon>
        <taxon>Gammaproteobacteria</taxon>
        <taxon>Lysobacterales</taxon>
        <taxon>Lysobacteraceae</taxon>
        <taxon>Pseudoxanthomonas</taxon>
    </lineage>
</organism>
<evidence type="ECO:0000256" key="3">
    <source>
        <dbReference type="PROSITE-ProRule" id="PRU00110"/>
    </source>
</evidence>
<dbReference type="GO" id="GO:0000160">
    <property type="term" value="P:phosphorelay signal transduction system"/>
    <property type="evidence" value="ECO:0007669"/>
    <property type="project" value="UniProtKB-KW"/>
</dbReference>
<feature type="modified residue" description="Phosphohistidine" evidence="3">
    <location>
        <position position="189"/>
    </location>
</feature>
<dbReference type="Pfam" id="PF00072">
    <property type="entry name" value="Response_reg"/>
    <property type="match status" value="1"/>
</dbReference>
<evidence type="ECO:0000313" key="8">
    <source>
        <dbReference type="Proteomes" id="UP000673447"/>
    </source>
</evidence>
<feature type="modified residue" description="4-aspartylphosphate" evidence="4">
    <location>
        <position position="51"/>
    </location>
</feature>
<dbReference type="Proteomes" id="UP000673447">
    <property type="component" value="Unassembled WGS sequence"/>
</dbReference>
<protein>
    <submittedName>
        <fullName evidence="7">Response regulator</fullName>
    </submittedName>
</protein>
<reference evidence="7" key="1">
    <citation type="journal article" date="2016" name="Int. J. Syst. Evol. Microbiol.">
        <title>Pseudoxanthomonas helianthi sp. nov., isolated from roots of Jerusalem artichoke (Helianthus tuberosus).</title>
        <authorList>
            <person name="Kittiwongwattana C."/>
            <person name="Thawai C."/>
        </authorList>
    </citation>
    <scope>NUCLEOTIDE SEQUENCE</scope>
    <source>
        <strain evidence="7">110414</strain>
    </source>
</reference>
<evidence type="ECO:0000256" key="1">
    <source>
        <dbReference type="ARBA" id="ARBA00022553"/>
    </source>
</evidence>
<sequence>MKPRLLLVEDDPVSLAFLRAALEALPATVETAMSMAEAQAAAPDHDLWLIDANLPDGSGATLLALLRAKSAATPALAHTADDSPALAQRLGEVGFDGVVVKPVAAVALQAKVRSLLGFSSPAPSPTPGNDGVAVLPLWDDDAAMTALNGNRSAVEQLRTLFLAELPGQCERIAAALRSGDTEAARGELHRLKASSGFVGAVRLQAAAGRLSESPSNAELLDAFEEATRSTIHSVLGVVA</sequence>
<dbReference type="InterPro" id="IPR011006">
    <property type="entry name" value="CheY-like_superfamily"/>
</dbReference>
<evidence type="ECO:0000313" key="7">
    <source>
        <dbReference type="EMBL" id="MBP3985664.1"/>
    </source>
</evidence>
<dbReference type="EMBL" id="JAGKTC010000003">
    <property type="protein sequence ID" value="MBP3985664.1"/>
    <property type="molecule type" value="Genomic_DNA"/>
</dbReference>
<dbReference type="SMART" id="SM00448">
    <property type="entry name" value="REC"/>
    <property type="match status" value="1"/>
</dbReference>
<name>A0A941AUW0_9GAMM</name>
<keyword evidence="1 4" id="KW-0597">Phosphoprotein</keyword>
<dbReference type="PROSITE" id="PS50894">
    <property type="entry name" value="HPT"/>
    <property type="match status" value="1"/>
</dbReference>
<reference evidence="7" key="2">
    <citation type="submission" date="2021-03" db="EMBL/GenBank/DDBJ databases">
        <authorList>
            <person name="Cao W."/>
        </authorList>
    </citation>
    <scope>NUCLEOTIDE SEQUENCE</scope>
    <source>
        <strain evidence="7">110414</strain>
    </source>
</reference>
<keyword evidence="8" id="KW-1185">Reference proteome</keyword>
<proteinExistence type="predicted"/>
<dbReference type="PROSITE" id="PS50110">
    <property type="entry name" value="RESPONSE_REGULATORY"/>
    <property type="match status" value="1"/>
</dbReference>
<dbReference type="InterPro" id="IPR001789">
    <property type="entry name" value="Sig_transdc_resp-reg_receiver"/>
</dbReference>
<dbReference type="Gene3D" id="1.20.120.160">
    <property type="entry name" value="HPT domain"/>
    <property type="match status" value="1"/>
</dbReference>
<evidence type="ECO:0000259" key="5">
    <source>
        <dbReference type="PROSITE" id="PS50110"/>
    </source>
</evidence>
<dbReference type="InterPro" id="IPR008207">
    <property type="entry name" value="Sig_transdc_His_kin_Hpt_dom"/>
</dbReference>
<accession>A0A941AUW0</accession>
<gene>
    <name evidence="7" type="ORF">J5837_14725</name>
</gene>
<feature type="domain" description="HPt" evidence="6">
    <location>
        <begin position="150"/>
        <end position="239"/>
    </location>
</feature>
<dbReference type="InterPro" id="IPR050595">
    <property type="entry name" value="Bact_response_regulator"/>
</dbReference>
<evidence type="ECO:0000256" key="4">
    <source>
        <dbReference type="PROSITE-ProRule" id="PRU00169"/>
    </source>
</evidence>
<dbReference type="InterPro" id="IPR036641">
    <property type="entry name" value="HPT_dom_sf"/>
</dbReference>
<dbReference type="Pfam" id="PF01627">
    <property type="entry name" value="Hpt"/>
    <property type="match status" value="1"/>
</dbReference>
<dbReference type="CDD" id="cd00156">
    <property type="entry name" value="REC"/>
    <property type="match status" value="1"/>
</dbReference>
<evidence type="ECO:0000259" key="6">
    <source>
        <dbReference type="PROSITE" id="PS50894"/>
    </source>
</evidence>
<dbReference type="GO" id="GO:0004672">
    <property type="term" value="F:protein kinase activity"/>
    <property type="evidence" value="ECO:0007669"/>
    <property type="project" value="UniProtKB-ARBA"/>
</dbReference>
<dbReference type="SUPFAM" id="SSF47226">
    <property type="entry name" value="Histidine-containing phosphotransfer domain, HPT domain"/>
    <property type="match status" value="1"/>
</dbReference>
<comment type="caution">
    <text evidence="7">The sequence shown here is derived from an EMBL/GenBank/DDBJ whole genome shotgun (WGS) entry which is preliminary data.</text>
</comment>
<dbReference type="PANTHER" id="PTHR44591">
    <property type="entry name" value="STRESS RESPONSE REGULATOR PROTEIN 1"/>
    <property type="match status" value="1"/>
</dbReference>
<dbReference type="SUPFAM" id="SSF52172">
    <property type="entry name" value="CheY-like"/>
    <property type="match status" value="1"/>
</dbReference>